<protein>
    <recommendedName>
        <fullName evidence="1">Polymerase beta nucleotidyltransferase domain-containing protein</fullName>
    </recommendedName>
</protein>
<proteinExistence type="predicted"/>
<comment type="caution">
    <text evidence="2">The sequence shown here is derived from an EMBL/GenBank/DDBJ whole genome shotgun (WGS) entry which is preliminary data.</text>
</comment>
<sequence>MVTREQKEKIFALGKKYNLDFIILYGSVARNQAGKLSDLDIAVYKKGGITSEKYFELYGKMFGIFESKEVDLKTLNDQSILYRYLVVRDGILLFGNELEYLKFKTYIIRDYQDSKDLFDLAGSLVRRHQKELEERLNVKY</sequence>
<dbReference type="PANTHER" id="PTHR43852:SF3">
    <property type="entry name" value="NUCLEOTIDYLTRANSFERASE"/>
    <property type="match status" value="1"/>
</dbReference>
<dbReference type="SUPFAM" id="SSF81301">
    <property type="entry name" value="Nucleotidyltransferase"/>
    <property type="match status" value="1"/>
</dbReference>
<name>A0A2M6XCW8_9BACT</name>
<dbReference type="EMBL" id="PEYO01000017">
    <property type="protein sequence ID" value="PIU03467.1"/>
    <property type="molecule type" value="Genomic_DNA"/>
</dbReference>
<dbReference type="InterPro" id="IPR043519">
    <property type="entry name" value="NT_sf"/>
</dbReference>
<evidence type="ECO:0000313" key="2">
    <source>
        <dbReference type="EMBL" id="PIU03467.1"/>
    </source>
</evidence>
<dbReference type="AlphaFoldDB" id="A0A2M6XCW8"/>
<dbReference type="PANTHER" id="PTHR43852">
    <property type="entry name" value="NUCLEOTIDYLTRANSFERASE"/>
    <property type="match status" value="1"/>
</dbReference>
<dbReference type="Proteomes" id="UP000228996">
    <property type="component" value="Unassembled WGS sequence"/>
</dbReference>
<dbReference type="Gene3D" id="3.30.460.10">
    <property type="entry name" value="Beta Polymerase, domain 2"/>
    <property type="match status" value="1"/>
</dbReference>
<dbReference type="InterPro" id="IPR052930">
    <property type="entry name" value="TA_antitoxin_MntA"/>
</dbReference>
<gene>
    <name evidence="2" type="ORF">COT44_03415</name>
</gene>
<accession>A0A2M6XCW8</accession>
<dbReference type="NCBIfam" id="NF047752">
    <property type="entry name" value="MntA_antitoxin"/>
    <property type="match status" value="1"/>
</dbReference>
<evidence type="ECO:0000259" key="1">
    <source>
        <dbReference type="Pfam" id="PF18765"/>
    </source>
</evidence>
<reference evidence="3" key="1">
    <citation type="submission" date="2017-09" db="EMBL/GenBank/DDBJ databases">
        <title>Depth-based differentiation of microbial function through sediment-hosted aquifers and enrichment of novel symbionts in the deep terrestrial subsurface.</title>
        <authorList>
            <person name="Probst A.J."/>
            <person name="Ladd B."/>
            <person name="Jarett J.K."/>
            <person name="Geller-Mcgrath D.E."/>
            <person name="Sieber C.M.K."/>
            <person name="Emerson J.B."/>
            <person name="Anantharaman K."/>
            <person name="Thomas B.C."/>
            <person name="Malmstrom R."/>
            <person name="Stieglmeier M."/>
            <person name="Klingl A."/>
            <person name="Woyke T."/>
            <person name="Ryan C.M."/>
            <person name="Banfield J.F."/>
        </authorList>
    </citation>
    <scope>NUCLEOTIDE SEQUENCE [LARGE SCALE GENOMIC DNA]</scope>
</reference>
<dbReference type="InterPro" id="IPR041633">
    <property type="entry name" value="Polbeta"/>
</dbReference>
<organism evidence="2 3">
    <name type="scientific">Candidatus Shapirobacteria bacterium CG08_land_8_20_14_0_20_39_18</name>
    <dbReference type="NCBI Taxonomy" id="1974883"/>
    <lineage>
        <taxon>Bacteria</taxon>
        <taxon>Candidatus Shapironibacteriota</taxon>
    </lineage>
</organism>
<evidence type="ECO:0000313" key="3">
    <source>
        <dbReference type="Proteomes" id="UP000228996"/>
    </source>
</evidence>
<dbReference type="Pfam" id="PF18765">
    <property type="entry name" value="Polbeta"/>
    <property type="match status" value="1"/>
</dbReference>
<dbReference type="CDD" id="cd05403">
    <property type="entry name" value="NT_KNTase_like"/>
    <property type="match status" value="1"/>
</dbReference>
<feature type="domain" description="Polymerase beta nucleotidyltransferase" evidence="1">
    <location>
        <begin position="8"/>
        <end position="96"/>
    </location>
</feature>